<dbReference type="EMBL" id="CAADFW010000065">
    <property type="protein sequence ID" value="VFK61941.1"/>
    <property type="molecule type" value="Genomic_DNA"/>
</dbReference>
<organism evidence="1">
    <name type="scientific">Candidatus Kentrum sp. TC</name>
    <dbReference type="NCBI Taxonomy" id="2126339"/>
    <lineage>
        <taxon>Bacteria</taxon>
        <taxon>Pseudomonadati</taxon>
        <taxon>Pseudomonadota</taxon>
        <taxon>Gammaproteobacteria</taxon>
        <taxon>Candidatus Kentrum</taxon>
    </lineage>
</organism>
<evidence type="ECO:0000313" key="1">
    <source>
        <dbReference type="EMBL" id="VFK47425.1"/>
    </source>
</evidence>
<accession>A0A450Z0R6</accession>
<proteinExistence type="predicted"/>
<protein>
    <submittedName>
        <fullName evidence="1">Uncharacterized protein</fullName>
    </submittedName>
</protein>
<name>A0A450Z0R6_9GAMM</name>
<dbReference type="EMBL" id="CAADFT010000084">
    <property type="protein sequence ID" value="VFK47425.1"/>
    <property type="molecule type" value="Genomic_DNA"/>
</dbReference>
<evidence type="ECO:0000313" key="2">
    <source>
        <dbReference type="EMBL" id="VFK61941.1"/>
    </source>
</evidence>
<reference evidence="1" key="1">
    <citation type="submission" date="2019-02" db="EMBL/GenBank/DDBJ databases">
        <authorList>
            <person name="Gruber-Vodicka R. H."/>
            <person name="Seah K. B. B."/>
        </authorList>
    </citation>
    <scope>NUCLEOTIDE SEQUENCE</scope>
    <source>
        <strain evidence="1">BECK_BZ125</strain>
        <strain evidence="2">BECK_BZ126</strain>
    </source>
</reference>
<dbReference type="AlphaFoldDB" id="A0A450Z0R6"/>
<sequence length="66" mass="7593">MRRFFGYVALGSVQQVNYIFTYSGVMEIQYDRYAHPQQSVVGGAFHPYLPVKTGRRFSMKALIASR</sequence>
<gene>
    <name evidence="1" type="ORF">BECKTC1821E_GA0114239_10848</name>
    <name evidence="2" type="ORF">BECKTC1821F_GA0114240_106513</name>
</gene>